<keyword evidence="2" id="KW-0697">Rotamase</keyword>
<dbReference type="PANTHER" id="PTHR43246">
    <property type="entry name" value="PEPTIDYL-PROLYL CIS-TRANS ISOMERASE CYP38, CHLOROPLASTIC"/>
    <property type="match status" value="1"/>
</dbReference>
<dbReference type="InterPro" id="IPR044665">
    <property type="entry name" value="E_coli_cyclophilin_A-like"/>
</dbReference>
<organism evidence="6 7">
    <name type="scientific">Pseudomarimonas arenosa</name>
    <dbReference type="NCBI Taxonomy" id="2774145"/>
    <lineage>
        <taxon>Bacteria</taxon>
        <taxon>Pseudomonadati</taxon>
        <taxon>Pseudomonadota</taxon>
        <taxon>Gammaproteobacteria</taxon>
        <taxon>Lysobacterales</taxon>
        <taxon>Lysobacteraceae</taxon>
        <taxon>Pseudomarimonas</taxon>
    </lineage>
</organism>
<dbReference type="PROSITE" id="PS50072">
    <property type="entry name" value="CSA_PPIASE_2"/>
    <property type="match status" value="1"/>
</dbReference>
<dbReference type="EC" id="5.2.1.8" evidence="1"/>
<dbReference type="SUPFAM" id="SSF50891">
    <property type="entry name" value="Cyclophilin-like"/>
    <property type="match status" value="1"/>
</dbReference>
<accession>A0AAW3ZK10</accession>
<feature type="signal peptide" evidence="4">
    <location>
        <begin position="1"/>
        <end position="18"/>
    </location>
</feature>
<evidence type="ECO:0000256" key="2">
    <source>
        <dbReference type="ARBA" id="ARBA00023110"/>
    </source>
</evidence>
<feature type="domain" description="PPIase cyclophilin-type" evidence="5">
    <location>
        <begin position="31"/>
        <end position="178"/>
    </location>
</feature>
<dbReference type="InterPro" id="IPR002130">
    <property type="entry name" value="Cyclophilin-type_PPIase_dom"/>
</dbReference>
<dbReference type="Pfam" id="PF00160">
    <property type="entry name" value="Pro_isomerase"/>
    <property type="match status" value="1"/>
</dbReference>
<protein>
    <recommendedName>
        <fullName evidence="1">peptidylprolyl isomerase</fullName>
        <ecNumber evidence="1">5.2.1.8</ecNumber>
    </recommendedName>
</protein>
<evidence type="ECO:0000313" key="7">
    <source>
        <dbReference type="Proteomes" id="UP000613768"/>
    </source>
</evidence>
<dbReference type="Gene3D" id="2.40.100.10">
    <property type="entry name" value="Cyclophilin-like"/>
    <property type="match status" value="1"/>
</dbReference>
<evidence type="ECO:0000259" key="5">
    <source>
        <dbReference type="PROSITE" id="PS50072"/>
    </source>
</evidence>
<dbReference type="GO" id="GO:0003755">
    <property type="term" value="F:peptidyl-prolyl cis-trans isomerase activity"/>
    <property type="evidence" value="ECO:0007669"/>
    <property type="project" value="UniProtKB-KW"/>
</dbReference>
<dbReference type="Proteomes" id="UP000613768">
    <property type="component" value="Unassembled WGS sequence"/>
</dbReference>
<evidence type="ECO:0000313" key="6">
    <source>
        <dbReference type="EMBL" id="MBD8526336.1"/>
    </source>
</evidence>
<comment type="caution">
    <text evidence="6">The sequence shown here is derived from an EMBL/GenBank/DDBJ whole genome shotgun (WGS) entry which is preliminary data.</text>
</comment>
<dbReference type="InterPro" id="IPR029000">
    <property type="entry name" value="Cyclophilin-like_dom_sf"/>
</dbReference>
<evidence type="ECO:0000256" key="1">
    <source>
        <dbReference type="ARBA" id="ARBA00013194"/>
    </source>
</evidence>
<sequence length="318" mass="34530">MKSVLFALLLGAALPAFAQDNPRVLLNTDRGPLLLELDQQKAPNTVANFLTYVGDGSFDNTLVQRISRNFVIQGGAFKDNLTAITRRATIRSERGNGLSNEYGTIAMALSGNPPNRDSASSDFFINTRAGGNSSLDTDFTVFGRVIFGLKTLQTLNNLPLYDQSETPVRMPVIKKAVRTTGFPILDLHTGAWYDPDNSGRGFSVEVAQAAGGDEAGNSPLLVVYWYDYAEGRQIWTTGAAPFNWGDSAVTLNMNITEGGQFGADFDPTQVTSNPNWGTLTVRFTGCDSAVFSFDSELGQGEWNMQRITLPTRDVCVGQ</sequence>
<proteinExistence type="predicted"/>
<reference evidence="6 7" key="1">
    <citation type="submission" date="2020-09" db="EMBL/GenBank/DDBJ databases">
        <title>Pseudoxanthomonas sp. CAU 1598 isolated from sand of Yaerae Beach.</title>
        <authorList>
            <person name="Kim W."/>
        </authorList>
    </citation>
    <scope>NUCLEOTIDE SEQUENCE [LARGE SCALE GENOMIC DNA]</scope>
    <source>
        <strain evidence="6 7">CAU 1598</strain>
    </source>
</reference>
<keyword evidence="7" id="KW-1185">Reference proteome</keyword>
<keyword evidence="4" id="KW-0732">Signal</keyword>
<name>A0AAW3ZK10_9GAMM</name>
<evidence type="ECO:0000256" key="4">
    <source>
        <dbReference type="SAM" id="SignalP"/>
    </source>
</evidence>
<dbReference type="RefSeq" id="WP_192029758.1">
    <property type="nucleotide sequence ID" value="NZ_JACYTR010000021.1"/>
</dbReference>
<evidence type="ECO:0000256" key="3">
    <source>
        <dbReference type="ARBA" id="ARBA00023235"/>
    </source>
</evidence>
<keyword evidence="3 6" id="KW-0413">Isomerase</keyword>
<dbReference type="EMBL" id="JACYTR010000021">
    <property type="protein sequence ID" value="MBD8526336.1"/>
    <property type="molecule type" value="Genomic_DNA"/>
</dbReference>
<dbReference type="AlphaFoldDB" id="A0AAW3ZK10"/>
<gene>
    <name evidence="6" type="ORF">IFO71_11370</name>
</gene>
<feature type="chain" id="PRO_5043755689" description="peptidylprolyl isomerase" evidence="4">
    <location>
        <begin position="19"/>
        <end position="318"/>
    </location>
</feature>